<keyword evidence="4 5" id="KW-0413">Isomerase</keyword>
<dbReference type="EC" id="1.1.1.271" evidence="5"/>
<proteinExistence type="inferred from homology"/>
<sequence>MFELAGKRVWIAGHRGMVGSALMRRLAREACEIVTVDRKTLDLRRQSDVEAWLVQSRPDAIIVAAAQVGGIWANATRPVDFLLDNLQIATNIFAAAHACDVDRLLFLGSSCIYPRDASQPIAEEALLTGPLEATNQWYAIAKIAGIKLAQAYRRQYGRNYISAQPTNLYGPDDNFDPASSHVLPALIRKAHEAKMRGDSALTLWGTGTPRREFLHCDDCADALVLLLQSWSDDTPVNIGTGEDISILELARLVCDIVGFAGDILHDLDKPDGAPAKRLDISRLQALGWTPAVRLRDGIARTYQWFIRYASGERPR</sequence>
<comment type="pathway">
    <text evidence="5">Nucleotide-sugar biosynthesis; GDP-L-fucose biosynthesis via de novo pathway; GDP-L-fucose from GDP-alpha-D-mannose: step 2/2.</text>
</comment>
<dbReference type="PANTHER" id="PTHR43238:SF1">
    <property type="entry name" value="GDP-L-FUCOSE SYNTHASE"/>
    <property type="match status" value="1"/>
</dbReference>
<dbReference type="PANTHER" id="PTHR43238">
    <property type="entry name" value="GDP-L-FUCOSE SYNTHASE"/>
    <property type="match status" value="1"/>
</dbReference>
<dbReference type="GO" id="GO:0070401">
    <property type="term" value="F:NADP+ binding"/>
    <property type="evidence" value="ECO:0007669"/>
    <property type="project" value="UniProtKB-UniRule"/>
</dbReference>
<evidence type="ECO:0000313" key="7">
    <source>
        <dbReference type="EMBL" id="RDE09181.1"/>
    </source>
</evidence>
<evidence type="ECO:0000259" key="6">
    <source>
        <dbReference type="Pfam" id="PF01370"/>
    </source>
</evidence>
<feature type="domain" description="NAD-dependent epimerase/dehydratase" evidence="6">
    <location>
        <begin position="10"/>
        <end position="239"/>
    </location>
</feature>
<keyword evidence="5" id="KW-0511">Multifunctional enzyme</keyword>
<keyword evidence="3 5" id="KW-0560">Oxidoreductase</keyword>
<reference evidence="8" key="1">
    <citation type="submission" date="2018-07" db="EMBL/GenBank/DDBJ databases">
        <authorList>
            <person name="Liu B.-T."/>
            <person name="Du Z."/>
        </authorList>
    </citation>
    <scope>NUCLEOTIDE SEQUENCE [LARGE SCALE GENOMIC DNA]</scope>
    <source>
        <strain evidence="8">XYN52</strain>
    </source>
</reference>
<feature type="binding site" evidence="5">
    <location>
        <position position="204"/>
    </location>
    <ligand>
        <name>substrate</name>
    </ligand>
</feature>
<evidence type="ECO:0000313" key="8">
    <source>
        <dbReference type="Proteomes" id="UP000253759"/>
    </source>
</evidence>
<feature type="binding site" evidence="5">
    <location>
        <position position="181"/>
    </location>
    <ligand>
        <name>NADP(+)</name>
        <dbReference type="ChEBI" id="CHEBI:58349"/>
    </ligand>
</feature>
<dbReference type="UniPathway" id="UPA00128">
    <property type="reaction ID" value="UER00191"/>
</dbReference>
<dbReference type="InterPro" id="IPR001509">
    <property type="entry name" value="Epimerase_deHydtase"/>
</dbReference>
<gene>
    <name evidence="5" type="primary">fcl</name>
    <name evidence="7" type="ORF">DVH29_08095</name>
</gene>
<dbReference type="CDD" id="cd05239">
    <property type="entry name" value="GDP_FS_SDR_e"/>
    <property type="match status" value="1"/>
</dbReference>
<organism evidence="7 8">
    <name type="scientific">Pelagibacterium lacus</name>
    <dbReference type="NCBI Taxonomy" id="2282655"/>
    <lineage>
        <taxon>Bacteria</taxon>
        <taxon>Pseudomonadati</taxon>
        <taxon>Pseudomonadota</taxon>
        <taxon>Alphaproteobacteria</taxon>
        <taxon>Hyphomicrobiales</taxon>
        <taxon>Devosiaceae</taxon>
        <taxon>Pelagibacterium</taxon>
    </lineage>
</organism>
<evidence type="ECO:0000256" key="2">
    <source>
        <dbReference type="ARBA" id="ARBA00022857"/>
    </source>
</evidence>
<feature type="binding site" evidence="5">
    <location>
        <begin position="107"/>
        <end position="110"/>
    </location>
    <ligand>
        <name>NADP(+)</name>
        <dbReference type="ChEBI" id="CHEBI:58349"/>
    </ligand>
</feature>
<feature type="site" description="Important for catalytic activity" evidence="5">
    <location>
        <position position="111"/>
    </location>
</feature>
<comment type="similarity">
    <text evidence="1 5">Belongs to the NAD(P)-dependent epimerase/dehydratase family. Fucose synthase subfamily.</text>
</comment>
<dbReference type="Proteomes" id="UP000253759">
    <property type="component" value="Unassembled WGS sequence"/>
</dbReference>
<dbReference type="RefSeq" id="WP_114645711.1">
    <property type="nucleotide sequence ID" value="NZ_QQNH01000008.1"/>
</dbReference>
<keyword evidence="8" id="KW-1185">Reference proteome</keyword>
<dbReference type="GO" id="GO:0042351">
    <property type="term" value="P:'de novo' GDP-L-fucose biosynthetic process"/>
    <property type="evidence" value="ECO:0007669"/>
    <property type="project" value="UniProtKB-UniRule"/>
</dbReference>
<dbReference type="GO" id="GO:0050577">
    <property type="term" value="F:GDP-L-fucose synthase activity"/>
    <property type="evidence" value="ECO:0007669"/>
    <property type="project" value="UniProtKB-UniRule"/>
</dbReference>
<feature type="binding site" evidence="5">
    <location>
        <position position="271"/>
    </location>
    <ligand>
        <name>substrate</name>
    </ligand>
</feature>
<evidence type="ECO:0000256" key="3">
    <source>
        <dbReference type="ARBA" id="ARBA00023002"/>
    </source>
</evidence>
<feature type="binding site" evidence="5">
    <location>
        <begin position="13"/>
        <end position="19"/>
    </location>
    <ligand>
        <name>NADP(+)</name>
        <dbReference type="ChEBI" id="CHEBI:58349"/>
    </ligand>
</feature>
<comment type="caution">
    <text evidence="7">The sequence shown here is derived from an EMBL/GenBank/DDBJ whole genome shotgun (WGS) entry which is preliminary data.</text>
</comment>
<dbReference type="HAMAP" id="MF_00956">
    <property type="entry name" value="GDP_fucose_synth"/>
    <property type="match status" value="1"/>
</dbReference>
<name>A0A369WAS9_9HYPH</name>
<dbReference type="InterPro" id="IPR036291">
    <property type="entry name" value="NAD(P)-bd_dom_sf"/>
</dbReference>
<feature type="site" description="Important for catalytic activity" evidence="5">
    <location>
        <position position="109"/>
    </location>
</feature>
<dbReference type="Gene3D" id="3.40.50.720">
    <property type="entry name" value="NAD(P)-binding Rossmann-like Domain"/>
    <property type="match status" value="1"/>
</dbReference>
<comment type="function">
    <text evidence="5">Catalyzes the two-step NADP-dependent conversion of GDP-4-dehydro-6-deoxy-D-mannose to GDP-fucose, involving an epimerase and a reductase reaction.</text>
</comment>
<protein>
    <recommendedName>
        <fullName evidence="5">GDP-L-fucose synthase</fullName>
        <ecNumber evidence="5">1.1.1.271</ecNumber>
    </recommendedName>
    <alternativeName>
        <fullName evidence="5">GDP-4-keto-6-deoxy-D-mannose-3,5-epimerase-4-reductase</fullName>
    </alternativeName>
</protein>
<dbReference type="GO" id="GO:0016853">
    <property type="term" value="F:isomerase activity"/>
    <property type="evidence" value="ECO:0007669"/>
    <property type="project" value="UniProtKB-KW"/>
</dbReference>
<feature type="binding site" evidence="5">
    <location>
        <position position="142"/>
    </location>
    <ligand>
        <name>NADP(+)</name>
        <dbReference type="ChEBI" id="CHEBI:58349"/>
    </ligand>
</feature>
<keyword evidence="2 5" id="KW-0521">NADP</keyword>
<comment type="catalytic activity">
    <reaction evidence="5">
        <text>GDP-beta-L-fucose + NADP(+) = GDP-4-dehydro-alpha-D-rhamnose + NADPH + H(+)</text>
        <dbReference type="Rhea" id="RHEA:18885"/>
        <dbReference type="ChEBI" id="CHEBI:15378"/>
        <dbReference type="ChEBI" id="CHEBI:57273"/>
        <dbReference type="ChEBI" id="CHEBI:57783"/>
        <dbReference type="ChEBI" id="CHEBI:57964"/>
        <dbReference type="ChEBI" id="CHEBI:58349"/>
        <dbReference type="EC" id="1.1.1.271"/>
    </reaction>
</comment>
<dbReference type="EMBL" id="QQNH01000008">
    <property type="protein sequence ID" value="RDE09181.1"/>
    <property type="molecule type" value="Genomic_DNA"/>
</dbReference>
<dbReference type="AlphaFoldDB" id="A0A369WAS9"/>
<evidence type="ECO:0000256" key="4">
    <source>
        <dbReference type="ARBA" id="ARBA00023235"/>
    </source>
</evidence>
<dbReference type="Gene3D" id="3.90.25.10">
    <property type="entry name" value="UDP-galactose 4-epimerase, domain 1"/>
    <property type="match status" value="1"/>
</dbReference>
<evidence type="ECO:0000256" key="1">
    <source>
        <dbReference type="ARBA" id="ARBA00005959"/>
    </source>
</evidence>
<dbReference type="Pfam" id="PF01370">
    <property type="entry name" value="Epimerase"/>
    <property type="match status" value="1"/>
</dbReference>
<feature type="binding site" evidence="5">
    <location>
        <position position="211"/>
    </location>
    <ligand>
        <name>substrate</name>
    </ligand>
</feature>
<dbReference type="InterPro" id="IPR028614">
    <property type="entry name" value="GDP_fucose/colitose_synth"/>
</dbReference>
<feature type="binding site" evidence="5">
    <location>
        <position position="189"/>
    </location>
    <ligand>
        <name>substrate</name>
    </ligand>
</feature>
<feature type="active site" description="Proton donor/acceptor" evidence="5">
    <location>
        <position position="138"/>
    </location>
</feature>
<evidence type="ECO:0000256" key="5">
    <source>
        <dbReference type="HAMAP-Rule" id="MF_00956"/>
    </source>
</evidence>
<accession>A0A369WAS9</accession>
<feature type="binding site" evidence="5">
    <location>
        <begin position="165"/>
        <end position="168"/>
    </location>
    <ligand>
        <name>NADP(+)</name>
        <dbReference type="ChEBI" id="CHEBI:58349"/>
    </ligand>
</feature>
<dbReference type="SUPFAM" id="SSF51735">
    <property type="entry name" value="NAD(P)-binding Rossmann-fold domains"/>
    <property type="match status" value="1"/>
</dbReference>
<dbReference type="OrthoDB" id="9811425at2"/>